<keyword evidence="2" id="KW-0238">DNA-binding</keyword>
<dbReference type="PROSITE" id="PS50987">
    <property type="entry name" value="HTH_ARSR_2"/>
    <property type="match status" value="1"/>
</dbReference>
<dbReference type="PANTHER" id="PTHR43132">
    <property type="entry name" value="ARSENICAL RESISTANCE OPERON REPRESSOR ARSR-RELATED"/>
    <property type="match status" value="1"/>
</dbReference>
<keyword evidence="3" id="KW-0804">Transcription</keyword>
<dbReference type="SMART" id="SM00418">
    <property type="entry name" value="HTH_ARSR"/>
    <property type="match status" value="1"/>
</dbReference>
<dbReference type="InterPro" id="IPR036390">
    <property type="entry name" value="WH_DNA-bd_sf"/>
</dbReference>
<evidence type="ECO:0000256" key="1">
    <source>
        <dbReference type="ARBA" id="ARBA00023015"/>
    </source>
</evidence>
<dbReference type="Pfam" id="PF01022">
    <property type="entry name" value="HTH_5"/>
    <property type="match status" value="1"/>
</dbReference>
<evidence type="ECO:0000313" key="6">
    <source>
        <dbReference type="Proteomes" id="UP000220502"/>
    </source>
</evidence>
<dbReference type="CDD" id="cd00090">
    <property type="entry name" value="HTH_ARSR"/>
    <property type="match status" value="1"/>
</dbReference>
<name>A0ABD6SKF8_BACTU</name>
<evidence type="ECO:0000256" key="2">
    <source>
        <dbReference type="ARBA" id="ARBA00023125"/>
    </source>
</evidence>
<evidence type="ECO:0000313" key="5">
    <source>
        <dbReference type="EMBL" id="PEX46908.1"/>
    </source>
</evidence>
<dbReference type="InterPro" id="IPR011991">
    <property type="entry name" value="ArsR-like_HTH"/>
</dbReference>
<evidence type="ECO:0000256" key="3">
    <source>
        <dbReference type="ARBA" id="ARBA00023163"/>
    </source>
</evidence>
<dbReference type="AlphaFoldDB" id="A0ABD6SKF8"/>
<reference evidence="5 6" key="1">
    <citation type="submission" date="2017-09" db="EMBL/GenBank/DDBJ databases">
        <title>Large-scale bioinformatics analysis of Bacillus genomes uncovers conserved roles of natural products in bacterial physiology.</title>
        <authorList>
            <consortium name="Agbiome Team Llc"/>
            <person name="Bleich R.M."/>
            <person name="Kirk G.J."/>
            <person name="Santa Maria K.C."/>
            <person name="Allen S.E."/>
            <person name="Farag S."/>
            <person name="Shank E.A."/>
            <person name="Bowers A."/>
        </authorList>
    </citation>
    <scope>NUCLEOTIDE SEQUENCE [LARGE SCALE GENOMIC DNA]</scope>
    <source>
        <strain evidence="5 6">AFS007900</strain>
    </source>
</reference>
<dbReference type="InterPro" id="IPR001845">
    <property type="entry name" value="HTH_ArsR_DNA-bd_dom"/>
</dbReference>
<dbReference type="Gene3D" id="1.10.10.10">
    <property type="entry name" value="Winged helix-like DNA-binding domain superfamily/Winged helix DNA-binding domain"/>
    <property type="match status" value="1"/>
</dbReference>
<dbReference type="InterPro" id="IPR036388">
    <property type="entry name" value="WH-like_DNA-bd_sf"/>
</dbReference>
<comment type="caution">
    <text evidence="5">The sequence shown here is derived from an EMBL/GenBank/DDBJ whole genome shotgun (WGS) entry which is preliminary data.</text>
</comment>
<keyword evidence="1" id="KW-0805">Transcription regulation</keyword>
<protein>
    <submittedName>
        <fullName evidence="5">Transcriptional regulator</fullName>
    </submittedName>
</protein>
<organism evidence="5 6">
    <name type="scientific">Bacillus thuringiensis</name>
    <dbReference type="NCBI Taxonomy" id="1428"/>
    <lineage>
        <taxon>Bacteria</taxon>
        <taxon>Bacillati</taxon>
        <taxon>Bacillota</taxon>
        <taxon>Bacilli</taxon>
        <taxon>Bacillales</taxon>
        <taxon>Bacillaceae</taxon>
        <taxon>Bacillus</taxon>
        <taxon>Bacillus cereus group</taxon>
    </lineage>
</organism>
<dbReference type="RefSeq" id="WP_044307625.1">
    <property type="nucleotide sequence ID" value="NZ_NTRM01000018.1"/>
</dbReference>
<dbReference type="SUPFAM" id="SSF46785">
    <property type="entry name" value="Winged helix' DNA-binding domain"/>
    <property type="match status" value="1"/>
</dbReference>
<dbReference type="InterPro" id="IPR051011">
    <property type="entry name" value="Metal_resp_trans_reg"/>
</dbReference>
<dbReference type="GO" id="GO:0003677">
    <property type="term" value="F:DNA binding"/>
    <property type="evidence" value="ECO:0007669"/>
    <property type="project" value="UniProtKB-KW"/>
</dbReference>
<feature type="domain" description="HTH arsR-type" evidence="4">
    <location>
        <begin position="1"/>
        <end position="92"/>
    </location>
</feature>
<proteinExistence type="predicted"/>
<dbReference type="PANTHER" id="PTHR43132:SF2">
    <property type="entry name" value="ARSENICAL RESISTANCE OPERON REPRESSOR ARSR-RELATED"/>
    <property type="match status" value="1"/>
</dbReference>
<dbReference type="EMBL" id="NTXF01000032">
    <property type="protein sequence ID" value="PEX46908.1"/>
    <property type="molecule type" value="Genomic_DNA"/>
</dbReference>
<sequence>MNVFYTYKQQAEILKKIGHPVRLCILQQLIERNNCSVTELCDLLELPQSTISQHLLVLKSLHIVDCKYEGRMKIYKVCHERVIRIVTLLVKV</sequence>
<gene>
    <name evidence="5" type="ORF">CN461_20495</name>
</gene>
<evidence type="ECO:0000259" key="4">
    <source>
        <dbReference type="PROSITE" id="PS50987"/>
    </source>
</evidence>
<dbReference type="PRINTS" id="PR00778">
    <property type="entry name" value="HTHARSR"/>
</dbReference>
<accession>A0ABD6SKF8</accession>
<dbReference type="NCBIfam" id="NF033788">
    <property type="entry name" value="HTH_metalloreg"/>
    <property type="match status" value="1"/>
</dbReference>
<dbReference type="Proteomes" id="UP000220502">
    <property type="component" value="Unassembled WGS sequence"/>
</dbReference>